<sequence>MKSLRSLKNHIDARNGAALASMSGPMQPAICFEPDDNVRALFNNLFRQLRVIFPAISAHIKTQAELDELRQQWTRAFAENGINSKSVIEIGLQRARMSESPFLPSPGQFVVWCREGATQLAGLPSAEDVMAEFRRYSKNRGECLSAEAFPWSHPVMYWIVTDMRRAMYQYNHTEGELLKFAERQLSKWGKKILSGERIPEPKVQIPNLKRPPPTVVEKGLSTPETEAKGKAWLDALRQRNAWKNITTK</sequence>
<feature type="region of interest" description="Disordered" evidence="1">
    <location>
        <begin position="203"/>
        <end position="223"/>
    </location>
</feature>
<accession>A0A2U1TM74</accession>
<gene>
    <name evidence="2" type="ORF">DDT56_21665</name>
</gene>
<proteinExistence type="predicted"/>
<dbReference type="GO" id="GO:0006270">
    <property type="term" value="P:DNA replication initiation"/>
    <property type="evidence" value="ECO:0007669"/>
    <property type="project" value="InterPro"/>
</dbReference>
<keyword evidence="3" id="KW-1185">Reference proteome</keyword>
<evidence type="ECO:0000313" key="3">
    <source>
        <dbReference type="Proteomes" id="UP000296159"/>
    </source>
</evidence>
<dbReference type="EMBL" id="QDKH01000036">
    <property type="protein sequence ID" value="PWC10523.1"/>
    <property type="molecule type" value="Genomic_DNA"/>
</dbReference>
<protein>
    <submittedName>
        <fullName evidence="2">DNA replication protein</fullName>
    </submittedName>
</protein>
<dbReference type="Proteomes" id="UP000296159">
    <property type="component" value="Unassembled WGS sequence"/>
</dbReference>
<reference evidence="2 3" key="1">
    <citation type="submission" date="2018-04" db="EMBL/GenBank/DDBJ databases">
        <title>Brenneria corticis sp.nov.</title>
        <authorList>
            <person name="Li Y."/>
        </authorList>
    </citation>
    <scope>NUCLEOTIDE SEQUENCE [LARGE SCALE GENOMIC DNA]</scope>
    <source>
        <strain evidence="2 3">CFCC 11842</strain>
    </source>
</reference>
<dbReference type="Pfam" id="PF06992">
    <property type="entry name" value="Phage_lambda_P"/>
    <property type="match status" value="1"/>
</dbReference>
<dbReference type="AlphaFoldDB" id="A0A2U1TM74"/>
<organism evidence="2 3">
    <name type="scientific">Brenneria corticis</name>
    <dbReference type="NCBI Taxonomy" id="2173106"/>
    <lineage>
        <taxon>Bacteria</taxon>
        <taxon>Pseudomonadati</taxon>
        <taxon>Pseudomonadota</taxon>
        <taxon>Gammaproteobacteria</taxon>
        <taxon>Enterobacterales</taxon>
        <taxon>Pectobacteriaceae</taxon>
        <taxon>Brenneria</taxon>
    </lineage>
</organism>
<evidence type="ECO:0000256" key="1">
    <source>
        <dbReference type="SAM" id="MobiDB-lite"/>
    </source>
</evidence>
<evidence type="ECO:0000313" key="2">
    <source>
        <dbReference type="EMBL" id="PWC10523.1"/>
    </source>
</evidence>
<name>A0A2U1TM74_9GAMM</name>
<dbReference type="InterPro" id="IPR009731">
    <property type="entry name" value="P-like"/>
</dbReference>
<comment type="caution">
    <text evidence="2">The sequence shown here is derived from an EMBL/GenBank/DDBJ whole genome shotgun (WGS) entry which is preliminary data.</text>
</comment>
<dbReference type="RefSeq" id="WP_136168439.1">
    <property type="nucleotide sequence ID" value="NZ_KZ819098.1"/>
</dbReference>